<name>A0A1L9MU02_ASPTC</name>
<dbReference type="VEuPathDB" id="FungiDB:ASPTUDRAFT_857808"/>
<sequence>MVQKDHACWFFTSTVLMLLLGPEAEKKRHQGNEQNSTEADACKMTRTEYACSLLFSLYIASVSLKWVSDVQFQLGL</sequence>
<gene>
    <name evidence="1" type="ORF">ASPTUDRAFT_857808</name>
</gene>
<accession>A0A1L9MU02</accession>
<keyword evidence="2" id="KW-1185">Reference proteome</keyword>
<dbReference type="AlphaFoldDB" id="A0A1L9MU02"/>
<dbReference type="EMBL" id="KV878207">
    <property type="protein sequence ID" value="OJI80352.1"/>
    <property type="molecule type" value="Genomic_DNA"/>
</dbReference>
<reference evidence="2" key="1">
    <citation type="journal article" date="2017" name="Genome Biol.">
        <title>Comparative genomics reveals high biological diversity and specific adaptations in the industrially and medically important fungal genus Aspergillus.</title>
        <authorList>
            <person name="de Vries R.P."/>
            <person name="Riley R."/>
            <person name="Wiebenga A."/>
            <person name="Aguilar-Osorio G."/>
            <person name="Amillis S."/>
            <person name="Uchima C.A."/>
            <person name="Anderluh G."/>
            <person name="Asadollahi M."/>
            <person name="Askin M."/>
            <person name="Barry K."/>
            <person name="Battaglia E."/>
            <person name="Bayram O."/>
            <person name="Benocci T."/>
            <person name="Braus-Stromeyer S.A."/>
            <person name="Caldana C."/>
            <person name="Canovas D."/>
            <person name="Cerqueira G.C."/>
            <person name="Chen F."/>
            <person name="Chen W."/>
            <person name="Choi C."/>
            <person name="Clum A."/>
            <person name="Dos Santos R.A."/>
            <person name="Damasio A.R."/>
            <person name="Diallinas G."/>
            <person name="Emri T."/>
            <person name="Fekete E."/>
            <person name="Flipphi M."/>
            <person name="Freyberg S."/>
            <person name="Gallo A."/>
            <person name="Gournas C."/>
            <person name="Habgood R."/>
            <person name="Hainaut M."/>
            <person name="Harispe M.L."/>
            <person name="Henrissat B."/>
            <person name="Hilden K.S."/>
            <person name="Hope R."/>
            <person name="Hossain A."/>
            <person name="Karabika E."/>
            <person name="Karaffa L."/>
            <person name="Karanyi Z."/>
            <person name="Krasevec N."/>
            <person name="Kuo A."/>
            <person name="Kusch H."/>
            <person name="LaButti K."/>
            <person name="Lagendijk E.L."/>
            <person name="Lapidus A."/>
            <person name="Levasseur A."/>
            <person name="Lindquist E."/>
            <person name="Lipzen A."/>
            <person name="Logrieco A.F."/>
            <person name="MacCabe A."/>
            <person name="Maekelae M.R."/>
            <person name="Malavazi I."/>
            <person name="Melin P."/>
            <person name="Meyer V."/>
            <person name="Mielnichuk N."/>
            <person name="Miskei M."/>
            <person name="Molnar A.P."/>
            <person name="Mule G."/>
            <person name="Ngan C.Y."/>
            <person name="Orejas M."/>
            <person name="Orosz E."/>
            <person name="Ouedraogo J.P."/>
            <person name="Overkamp K.M."/>
            <person name="Park H.-S."/>
            <person name="Perrone G."/>
            <person name="Piumi F."/>
            <person name="Punt P.J."/>
            <person name="Ram A.F."/>
            <person name="Ramon A."/>
            <person name="Rauscher S."/>
            <person name="Record E."/>
            <person name="Riano-Pachon D.M."/>
            <person name="Robert V."/>
            <person name="Roehrig J."/>
            <person name="Ruller R."/>
            <person name="Salamov A."/>
            <person name="Salih N.S."/>
            <person name="Samson R.A."/>
            <person name="Sandor E."/>
            <person name="Sanguinetti M."/>
            <person name="Schuetze T."/>
            <person name="Sepcic K."/>
            <person name="Shelest E."/>
            <person name="Sherlock G."/>
            <person name="Sophianopoulou V."/>
            <person name="Squina F.M."/>
            <person name="Sun H."/>
            <person name="Susca A."/>
            <person name="Todd R.B."/>
            <person name="Tsang A."/>
            <person name="Unkles S.E."/>
            <person name="van de Wiele N."/>
            <person name="van Rossen-Uffink D."/>
            <person name="Oliveira J.V."/>
            <person name="Vesth T.C."/>
            <person name="Visser J."/>
            <person name="Yu J.-H."/>
            <person name="Zhou M."/>
            <person name="Andersen M.R."/>
            <person name="Archer D.B."/>
            <person name="Baker S.E."/>
            <person name="Benoit I."/>
            <person name="Brakhage A.A."/>
            <person name="Braus G.H."/>
            <person name="Fischer R."/>
            <person name="Frisvad J.C."/>
            <person name="Goldman G.H."/>
            <person name="Houbraken J."/>
            <person name="Oakley B."/>
            <person name="Pocsi I."/>
            <person name="Scazzocchio C."/>
            <person name="Seiboth B."/>
            <person name="vanKuyk P.A."/>
            <person name="Wortman J."/>
            <person name="Dyer P.S."/>
            <person name="Grigoriev I.V."/>
        </authorList>
    </citation>
    <scope>NUCLEOTIDE SEQUENCE [LARGE SCALE GENOMIC DNA]</scope>
    <source>
        <strain evidence="2">CBS 134.48</strain>
    </source>
</reference>
<dbReference type="Proteomes" id="UP000184304">
    <property type="component" value="Unassembled WGS sequence"/>
</dbReference>
<organism evidence="1 2">
    <name type="scientific">Aspergillus tubingensis (strain CBS 134.48)</name>
    <dbReference type="NCBI Taxonomy" id="767770"/>
    <lineage>
        <taxon>Eukaryota</taxon>
        <taxon>Fungi</taxon>
        <taxon>Dikarya</taxon>
        <taxon>Ascomycota</taxon>
        <taxon>Pezizomycotina</taxon>
        <taxon>Eurotiomycetes</taxon>
        <taxon>Eurotiomycetidae</taxon>
        <taxon>Eurotiales</taxon>
        <taxon>Aspergillaceae</taxon>
        <taxon>Aspergillus</taxon>
        <taxon>Aspergillus subgen. Circumdati</taxon>
    </lineage>
</organism>
<evidence type="ECO:0000313" key="1">
    <source>
        <dbReference type="EMBL" id="OJI80352.1"/>
    </source>
</evidence>
<evidence type="ECO:0000313" key="2">
    <source>
        <dbReference type="Proteomes" id="UP000184304"/>
    </source>
</evidence>
<protein>
    <submittedName>
        <fullName evidence="1">Uncharacterized protein</fullName>
    </submittedName>
</protein>
<proteinExistence type="predicted"/>